<proteinExistence type="predicted"/>
<evidence type="ECO:0000256" key="1">
    <source>
        <dbReference type="SAM" id="SignalP"/>
    </source>
</evidence>
<sequence>MQFFYLVSLVVVASNVAAFPQPAELSEKHSESVNADLTSNIEARSYQPEFNPQAIRQKIKNAIDNAETGSLMLSSIINQVEHSRAVASENPGTDENATGGSTKETIVEYIKNALYISTSMKTWVKENREWMLIVIKSGLNSVEYSKAKSALKKAGERLVVDVSMHMKAANDALLAIEKNASPIKLKMGTIHASYTQALDAYRMYLSALQLQLDKFEDDTSPPTRPAHTNPDSVQCNTLRDEWSRLKATATQLERVDDRKQWAKHADNLDRAVSDGRTDLVFSAARAMSGNSSHSAAVTPLYNSDGIVQYDPTSIMRVMQGHYGSLAADTTGHSLDLQYWHDRQPIQVSRDIPTIRNSDILDQDFS</sequence>
<evidence type="ECO:0000313" key="2">
    <source>
        <dbReference type="EMBL" id="KAH6588715.1"/>
    </source>
</evidence>
<organism evidence="2 3">
    <name type="scientific">Batrachochytrium salamandrivorans</name>
    <dbReference type="NCBI Taxonomy" id="1357716"/>
    <lineage>
        <taxon>Eukaryota</taxon>
        <taxon>Fungi</taxon>
        <taxon>Fungi incertae sedis</taxon>
        <taxon>Chytridiomycota</taxon>
        <taxon>Chytridiomycota incertae sedis</taxon>
        <taxon>Chytridiomycetes</taxon>
        <taxon>Rhizophydiales</taxon>
        <taxon>Rhizophydiales incertae sedis</taxon>
        <taxon>Batrachochytrium</taxon>
    </lineage>
</organism>
<evidence type="ECO:0000313" key="3">
    <source>
        <dbReference type="Proteomes" id="UP001648503"/>
    </source>
</evidence>
<comment type="caution">
    <text evidence="2">The sequence shown here is derived from an EMBL/GenBank/DDBJ whole genome shotgun (WGS) entry which is preliminary data.</text>
</comment>
<keyword evidence="3" id="KW-1185">Reference proteome</keyword>
<gene>
    <name evidence="2" type="ORF">BASA50_010516</name>
</gene>
<dbReference type="Proteomes" id="UP001648503">
    <property type="component" value="Unassembled WGS sequence"/>
</dbReference>
<feature type="chain" id="PRO_5046142860" evidence="1">
    <location>
        <begin position="19"/>
        <end position="365"/>
    </location>
</feature>
<dbReference type="EMBL" id="JAFCIX010000494">
    <property type="protein sequence ID" value="KAH6588715.1"/>
    <property type="molecule type" value="Genomic_DNA"/>
</dbReference>
<protein>
    <submittedName>
        <fullName evidence="2">Uncharacterized protein</fullName>
    </submittedName>
</protein>
<accession>A0ABQ8EY93</accession>
<reference evidence="2 3" key="1">
    <citation type="submission" date="2021-02" db="EMBL/GenBank/DDBJ databases">
        <title>Variation within the Batrachochytrium salamandrivorans European outbreak.</title>
        <authorList>
            <person name="Kelly M."/>
            <person name="Pasmans F."/>
            <person name="Shea T.P."/>
            <person name="Munoz J.F."/>
            <person name="Carranza S."/>
            <person name="Cuomo C.A."/>
            <person name="Martel A."/>
        </authorList>
    </citation>
    <scope>NUCLEOTIDE SEQUENCE [LARGE SCALE GENOMIC DNA]</scope>
    <source>
        <strain evidence="2 3">AMFP18/2</strain>
    </source>
</reference>
<name>A0ABQ8EY93_9FUNG</name>
<feature type="signal peptide" evidence="1">
    <location>
        <begin position="1"/>
        <end position="18"/>
    </location>
</feature>
<keyword evidence="1" id="KW-0732">Signal</keyword>